<keyword evidence="2" id="KW-1185">Reference proteome</keyword>
<organism evidence="1 2">
    <name type="scientific">Halorhabdus utahensis (strain DSM 12940 / JCM 11049 / AX-2)</name>
    <dbReference type="NCBI Taxonomy" id="519442"/>
    <lineage>
        <taxon>Archaea</taxon>
        <taxon>Methanobacteriati</taxon>
        <taxon>Methanobacteriota</taxon>
        <taxon>Stenosarchaea group</taxon>
        <taxon>Halobacteria</taxon>
        <taxon>Halobacteriales</taxon>
        <taxon>Haloarculaceae</taxon>
        <taxon>Halorhabdus</taxon>
    </lineage>
</organism>
<dbReference type="eggNOG" id="arCOG09122">
    <property type="taxonomic scope" value="Archaea"/>
</dbReference>
<dbReference type="GeneID" id="8385210"/>
<name>C7NRV7_HALUD</name>
<gene>
    <name evidence="1" type="ordered locus">Huta_2901</name>
</gene>
<dbReference type="Proteomes" id="UP000002071">
    <property type="component" value="Chromosome"/>
</dbReference>
<dbReference type="KEGG" id="hut:Huta_2901"/>
<dbReference type="AlphaFoldDB" id="C7NRV7"/>
<proteinExistence type="predicted"/>
<dbReference type="PROSITE" id="PS51257">
    <property type="entry name" value="PROKAR_LIPOPROTEIN"/>
    <property type="match status" value="1"/>
</dbReference>
<dbReference type="HOGENOM" id="CLU_1773144_0_0_2"/>
<dbReference type="OrthoDB" id="376688at2157"/>
<dbReference type="RefSeq" id="WP_015790624.1">
    <property type="nucleotide sequence ID" value="NC_013158.1"/>
</dbReference>
<accession>C7NRV7</accession>
<dbReference type="EMBL" id="CP001687">
    <property type="protein sequence ID" value="ACV13062.1"/>
    <property type="molecule type" value="Genomic_DNA"/>
</dbReference>
<dbReference type="STRING" id="519442.Huta_2901"/>
<reference evidence="1 2" key="1">
    <citation type="journal article" date="2009" name="Stand. Genomic Sci.">
        <title>Complete genome sequence of Halorhabdus utahensis type strain (AX-2).</title>
        <authorList>
            <person name="Anderson I."/>
            <person name="Tindall B.J."/>
            <person name="Pomrenke H."/>
            <person name="Goker M."/>
            <person name="Lapidus A."/>
            <person name="Nolan M."/>
            <person name="Copeland A."/>
            <person name="Glavina Del Rio T."/>
            <person name="Chen F."/>
            <person name="Tice H."/>
            <person name="Cheng J.F."/>
            <person name="Lucas S."/>
            <person name="Chertkov O."/>
            <person name="Bruce D."/>
            <person name="Brettin T."/>
            <person name="Detter J.C."/>
            <person name="Han C."/>
            <person name="Goodwin L."/>
            <person name="Land M."/>
            <person name="Hauser L."/>
            <person name="Chang Y.J."/>
            <person name="Jeffries C.D."/>
            <person name="Pitluck S."/>
            <person name="Pati A."/>
            <person name="Mavromatis K."/>
            <person name="Ivanova N."/>
            <person name="Ovchinnikova G."/>
            <person name="Chen A."/>
            <person name="Palaniappan K."/>
            <person name="Chain P."/>
            <person name="Rohde M."/>
            <person name="Bristow J."/>
            <person name="Eisen J.A."/>
            <person name="Markowitz V."/>
            <person name="Hugenholtz P."/>
            <person name="Kyrpides N.C."/>
            <person name="Klenk H.P."/>
        </authorList>
    </citation>
    <scope>NUCLEOTIDE SEQUENCE [LARGE SCALE GENOMIC DNA]</scope>
    <source>
        <strain evidence="2">DSM 12940 / JCM 11049 / AX-2</strain>
    </source>
</reference>
<evidence type="ECO:0000313" key="1">
    <source>
        <dbReference type="EMBL" id="ACV13062.1"/>
    </source>
</evidence>
<protein>
    <submittedName>
        <fullName evidence="1">Uncharacterized protein</fullName>
    </submittedName>
</protein>
<evidence type="ECO:0000313" key="2">
    <source>
        <dbReference type="Proteomes" id="UP000002071"/>
    </source>
</evidence>
<sequence length="146" mass="15994">MRRREFLAVAGTTLFAGCTSLSSIDESTPVSSFPPATDVWHVTPPYPFRFDGEVTILEGEPIGWLLSDIHPKRAHASGEILDGGPVSIYFSEEQIKRARVPTSTIETVSAESTFEATVEYPDGGGSMFIDADQRTTVDLQVEIERT</sequence>